<dbReference type="EMBL" id="FTLW01000002">
    <property type="protein sequence ID" value="SIQ19869.1"/>
    <property type="molecule type" value="Genomic_DNA"/>
</dbReference>
<evidence type="ECO:0000256" key="6">
    <source>
        <dbReference type="SAM" id="MobiDB-lite"/>
    </source>
</evidence>
<sequence length="302" mass="32567">MLAQLDPTQKGSITEADGAPPPPPVQARVRRASFGHLPLALLRRFLDADVITQAAALAFYAVLSLAPLMLLLLWITASNPAIQQAVLAQVSQLAGPETEGVARAVVENARSAPDTSSLAGWWSILLLLIGATAVFAQLQEALNRIFRTDATKLSGIGEWLKKRLFSFGVLMALGFLLLVSMTVTTVLHLMLSRFDSLQPALATMASLLVYTLAFAFMYHFLPDRRVRWRLALAGGAFTAVLFVLGRMGITWYLASASTANAYGAMGALVLAMLWVYYASIILFVGAVVTATVDERMGKLPEA</sequence>
<feature type="transmembrane region" description="Helical" evidence="7">
    <location>
        <begin position="119"/>
        <end position="138"/>
    </location>
</feature>
<dbReference type="InterPro" id="IPR017039">
    <property type="entry name" value="Virul_fac_BrkB"/>
</dbReference>
<dbReference type="Proteomes" id="UP000241788">
    <property type="component" value="Unassembled WGS sequence"/>
</dbReference>
<dbReference type="PANTHER" id="PTHR30213">
    <property type="entry name" value="INNER MEMBRANE PROTEIN YHJD"/>
    <property type="match status" value="1"/>
</dbReference>
<feature type="transmembrane region" description="Helical" evidence="7">
    <location>
        <begin position="197"/>
        <end position="218"/>
    </location>
</feature>
<name>A0A1N6QTB5_9GAMM</name>
<evidence type="ECO:0000256" key="7">
    <source>
        <dbReference type="SAM" id="Phobius"/>
    </source>
</evidence>
<keyword evidence="3 7" id="KW-0812">Transmembrane</keyword>
<organism evidence="8 9">
    <name type="scientific">Solilutibacter tolerans</name>
    <dbReference type="NCBI Taxonomy" id="1604334"/>
    <lineage>
        <taxon>Bacteria</taxon>
        <taxon>Pseudomonadati</taxon>
        <taxon>Pseudomonadota</taxon>
        <taxon>Gammaproteobacteria</taxon>
        <taxon>Lysobacterales</taxon>
        <taxon>Lysobacteraceae</taxon>
        <taxon>Solilutibacter</taxon>
    </lineage>
</organism>
<dbReference type="PIRSF" id="PIRSF035875">
    <property type="entry name" value="RNase_BN"/>
    <property type="match status" value="1"/>
</dbReference>
<feature type="transmembrane region" description="Helical" evidence="7">
    <location>
        <begin position="274"/>
        <end position="292"/>
    </location>
</feature>
<feature type="transmembrane region" description="Helical" evidence="7">
    <location>
        <begin position="54"/>
        <end position="77"/>
    </location>
</feature>
<dbReference type="GO" id="GO:0005886">
    <property type="term" value="C:plasma membrane"/>
    <property type="evidence" value="ECO:0007669"/>
    <property type="project" value="UniProtKB-SubCell"/>
</dbReference>
<dbReference type="PANTHER" id="PTHR30213:SF1">
    <property type="entry name" value="INNER MEMBRANE PROTEIN YHJD"/>
    <property type="match status" value="1"/>
</dbReference>
<keyword evidence="9" id="KW-1185">Reference proteome</keyword>
<proteinExistence type="predicted"/>
<evidence type="ECO:0000256" key="2">
    <source>
        <dbReference type="ARBA" id="ARBA00022475"/>
    </source>
</evidence>
<dbReference type="Pfam" id="PF03631">
    <property type="entry name" value="Virul_fac_BrkB"/>
    <property type="match status" value="1"/>
</dbReference>
<dbReference type="STRING" id="1604334.SAMN05421546_0798"/>
<keyword evidence="4 7" id="KW-1133">Transmembrane helix</keyword>
<feature type="transmembrane region" description="Helical" evidence="7">
    <location>
        <begin position="164"/>
        <end position="191"/>
    </location>
</feature>
<feature type="region of interest" description="Disordered" evidence="6">
    <location>
        <begin position="1"/>
        <end position="24"/>
    </location>
</feature>
<keyword evidence="5 7" id="KW-0472">Membrane</keyword>
<feature type="compositionally biased region" description="Polar residues" evidence="6">
    <location>
        <begin position="1"/>
        <end position="12"/>
    </location>
</feature>
<gene>
    <name evidence="8" type="ORF">SAMN05421546_0798</name>
</gene>
<evidence type="ECO:0000256" key="4">
    <source>
        <dbReference type="ARBA" id="ARBA00022989"/>
    </source>
</evidence>
<feature type="transmembrane region" description="Helical" evidence="7">
    <location>
        <begin position="230"/>
        <end position="254"/>
    </location>
</feature>
<dbReference type="AlphaFoldDB" id="A0A1N6QTB5"/>
<evidence type="ECO:0000313" key="9">
    <source>
        <dbReference type="Proteomes" id="UP000241788"/>
    </source>
</evidence>
<evidence type="ECO:0000313" key="8">
    <source>
        <dbReference type="EMBL" id="SIQ19869.1"/>
    </source>
</evidence>
<dbReference type="NCBIfam" id="TIGR00765">
    <property type="entry name" value="yihY_not_rbn"/>
    <property type="match status" value="1"/>
</dbReference>
<keyword evidence="2" id="KW-1003">Cell membrane</keyword>
<reference evidence="9" key="1">
    <citation type="submission" date="2017-01" db="EMBL/GenBank/DDBJ databases">
        <authorList>
            <person name="Varghese N."/>
            <person name="Submissions S."/>
        </authorList>
    </citation>
    <scope>NUCLEOTIDE SEQUENCE [LARGE SCALE GENOMIC DNA]</scope>
    <source>
        <strain evidence="9">UM1</strain>
    </source>
</reference>
<comment type="subcellular location">
    <subcellularLocation>
        <location evidence="1">Cell membrane</location>
        <topology evidence="1">Multi-pass membrane protein</topology>
    </subcellularLocation>
</comment>
<evidence type="ECO:0000256" key="5">
    <source>
        <dbReference type="ARBA" id="ARBA00023136"/>
    </source>
</evidence>
<accession>A0A1N6QTB5</accession>
<evidence type="ECO:0000256" key="3">
    <source>
        <dbReference type="ARBA" id="ARBA00022692"/>
    </source>
</evidence>
<evidence type="ECO:0000256" key="1">
    <source>
        <dbReference type="ARBA" id="ARBA00004651"/>
    </source>
</evidence>
<protein>
    <submittedName>
        <fullName evidence="8">Membrane protein</fullName>
    </submittedName>
</protein>